<dbReference type="EMBL" id="JARBDR010000640">
    <property type="protein sequence ID" value="KAJ8309769.1"/>
    <property type="molecule type" value="Genomic_DNA"/>
</dbReference>
<keyword evidence="2" id="KW-1185">Reference proteome</keyword>
<sequence length="67" mass="7619">MQYLHGMKIVKILSCSFVTSDFICGKETVMISSLVPLVKAHVLLNLYFSKNFVKDKDISQKIIQTLL</sequence>
<protein>
    <submittedName>
        <fullName evidence="1">Uncharacterized protein</fullName>
    </submittedName>
</protein>
<dbReference type="Proteomes" id="UP001217089">
    <property type="component" value="Unassembled WGS sequence"/>
</dbReference>
<evidence type="ECO:0000313" key="2">
    <source>
        <dbReference type="Proteomes" id="UP001217089"/>
    </source>
</evidence>
<gene>
    <name evidence="1" type="ORF">KUTeg_011634</name>
</gene>
<accession>A0ABQ9EX73</accession>
<name>A0ABQ9EX73_TEGGR</name>
<reference evidence="1 2" key="1">
    <citation type="submission" date="2022-12" db="EMBL/GenBank/DDBJ databases">
        <title>Chromosome-level genome of Tegillarca granosa.</title>
        <authorList>
            <person name="Kim J."/>
        </authorList>
    </citation>
    <scope>NUCLEOTIDE SEQUENCE [LARGE SCALE GENOMIC DNA]</scope>
    <source>
        <strain evidence="1">Teg-2019</strain>
        <tissue evidence="1">Adductor muscle</tissue>
    </source>
</reference>
<organism evidence="1 2">
    <name type="scientific">Tegillarca granosa</name>
    <name type="common">Malaysian cockle</name>
    <name type="synonym">Anadara granosa</name>
    <dbReference type="NCBI Taxonomy" id="220873"/>
    <lineage>
        <taxon>Eukaryota</taxon>
        <taxon>Metazoa</taxon>
        <taxon>Spiralia</taxon>
        <taxon>Lophotrochozoa</taxon>
        <taxon>Mollusca</taxon>
        <taxon>Bivalvia</taxon>
        <taxon>Autobranchia</taxon>
        <taxon>Pteriomorphia</taxon>
        <taxon>Arcoida</taxon>
        <taxon>Arcoidea</taxon>
        <taxon>Arcidae</taxon>
        <taxon>Tegillarca</taxon>
    </lineage>
</organism>
<evidence type="ECO:0000313" key="1">
    <source>
        <dbReference type="EMBL" id="KAJ8309769.1"/>
    </source>
</evidence>
<proteinExistence type="predicted"/>
<comment type="caution">
    <text evidence="1">The sequence shown here is derived from an EMBL/GenBank/DDBJ whole genome shotgun (WGS) entry which is preliminary data.</text>
</comment>